<dbReference type="EMBL" id="CBTJ020000054">
    <property type="protein sequence ID" value="CDI03229.1"/>
    <property type="molecule type" value="Genomic_DNA"/>
</dbReference>
<dbReference type="InterPro" id="IPR001123">
    <property type="entry name" value="LeuE-type"/>
</dbReference>
<proteinExistence type="predicted"/>
<evidence type="ECO:0000313" key="7">
    <source>
        <dbReference type="EMBL" id="CDI03229.1"/>
    </source>
</evidence>
<dbReference type="GO" id="GO:0005886">
    <property type="term" value="C:plasma membrane"/>
    <property type="evidence" value="ECO:0007669"/>
    <property type="project" value="UniProtKB-SubCell"/>
</dbReference>
<dbReference type="PANTHER" id="PTHR30086">
    <property type="entry name" value="ARGININE EXPORTER PROTEIN ARGO"/>
    <property type="match status" value="1"/>
</dbReference>
<feature type="transmembrane region" description="Helical" evidence="6">
    <location>
        <begin position="183"/>
        <end position="200"/>
    </location>
</feature>
<reference evidence="7" key="1">
    <citation type="submission" date="2013-07" db="EMBL/GenBank/DDBJ databases">
        <authorList>
            <person name="McIlroy S."/>
        </authorList>
    </citation>
    <scope>NUCLEOTIDE SEQUENCE [LARGE SCALE GENOMIC DNA]</scope>
    <source>
        <strain evidence="7">Run_A_D11</strain>
    </source>
</reference>
<sequence length="201" mass="22716">MIVFYYGLLLGFSLIIAIGPQNVFILKRGISGKNIFIVCFLCASSDAILMFFGIYGFEILQGKVKNIGEFARYLGAVFLFSYGLSHLYSSLKKETRLIIHENSNKDSLSLYKTIVICLSLTFLNPHVYLDTFILIGAVSRNYKDNLVFFWLGTSTASFVFFFLLGYGAAYLRPIFSKPSAWRILDFSIFIVMCSIALSLVF</sequence>
<comment type="caution">
    <text evidence="7">The sequence shown here is derived from an EMBL/GenBank/DDBJ whole genome shotgun (WGS) entry which is preliminary data.</text>
</comment>
<dbReference type="OrthoDB" id="5638726at2"/>
<feature type="transmembrane region" description="Helical" evidence="6">
    <location>
        <begin position="6"/>
        <end position="26"/>
    </location>
</feature>
<evidence type="ECO:0000256" key="2">
    <source>
        <dbReference type="ARBA" id="ARBA00022475"/>
    </source>
</evidence>
<keyword evidence="2" id="KW-1003">Cell membrane</keyword>
<feature type="transmembrane region" description="Helical" evidence="6">
    <location>
        <begin position="70"/>
        <end position="88"/>
    </location>
</feature>
<keyword evidence="3 6" id="KW-0812">Transmembrane</keyword>
<feature type="transmembrane region" description="Helical" evidence="6">
    <location>
        <begin position="148"/>
        <end position="171"/>
    </location>
</feature>
<keyword evidence="8" id="KW-1185">Reference proteome</keyword>
<keyword evidence="5 6" id="KW-0472">Membrane</keyword>
<feature type="transmembrane region" description="Helical" evidence="6">
    <location>
        <begin position="35"/>
        <end position="55"/>
    </location>
</feature>
<protein>
    <submittedName>
        <fullName evidence="7">Amino acid transport protein (LysE family)</fullName>
    </submittedName>
</protein>
<gene>
    <name evidence="7" type="ORF">BN873_460033</name>
</gene>
<comment type="subcellular location">
    <subcellularLocation>
        <location evidence="1">Cell membrane</location>
        <topology evidence="1">Multi-pass membrane protein</topology>
    </subcellularLocation>
</comment>
<dbReference type="PANTHER" id="PTHR30086:SF20">
    <property type="entry name" value="ARGININE EXPORTER PROTEIN ARGO-RELATED"/>
    <property type="match status" value="1"/>
</dbReference>
<evidence type="ECO:0000256" key="1">
    <source>
        <dbReference type="ARBA" id="ARBA00004651"/>
    </source>
</evidence>
<evidence type="ECO:0000313" key="8">
    <source>
        <dbReference type="Proteomes" id="UP000035760"/>
    </source>
</evidence>
<dbReference type="Proteomes" id="UP000035760">
    <property type="component" value="Unassembled WGS sequence"/>
</dbReference>
<dbReference type="GO" id="GO:0015171">
    <property type="term" value="F:amino acid transmembrane transporter activity"/>
    <property type="evidence" value="ECO:0007669"/>
    <property type="project" value="TreeGrafter"/>
</dbReference>
<keyword evidence="4 6" id="KW-1133">Transmembrane helix</keyword>
<dbReference type="RefSeq" id="WP_082161236.1">
    <property type="nucleotide sequence ID" value="NZ_CBTJ020000054.1"/>
</dbReference>
<name>W6M9G6_9GAMM</name>
<dbReference type="Pfam" id="PF01810">
    <property type="entry name" value="LysE"/>
    <property type="match status" value="1"/>
</dbReference>
<evidence type="ECO:0000256" key="3">
    <source>
        <dbReference type="ARBA" id="ARBA00022692"/>
    </source>
</evidence>
<reference evidence="7" key="2">
    <citation type="submission" date="2014-03" db="EMBL/GenBank/DDBJ databases">
        <title>Candidatus Competibacter-lineage genomes retrieved from metagenomes reveal functional metabolic diversity.</title>
        <authorList>
            <person name="McIlroy S.J."/>
            <person name="Albertsen M."/>
            <person name="Andresen E.K."/>
            <person name="Saunders A.M."/>
            <person name="Kristiansen R."/>
            <person name="Stokholm-Bjerregaard M."/>
            <person name="Nielsen K.L."/>
            <person name="Nielsen P.H."/>
        </authorList>
    </citation>
    <scope>NUCLEOTIDE SEQUENCE</scope>
    <source>
        <strain evidence="7">Run_A_D11</strain>
    </source>
</reference>
<dbReference type="STRING" id="1400863.BN873_460033"/>
<dbReference type="AlphaFoldDB" id="W6M9G6"/>
<evidence type="ECO:0000256" key="4">
    <source>
        <dbReference type="ARBA" id="ARBA00022989"/>
    </source>
</evidence>
<organism evidence="7 8">
    <name type="scientific">Candidatus Competibacter denitrificans Run_A_D11</name>
    <dbReference type="NCBI Taxonomy" id="1400863"/>
    <lineage>
        <taxon>Bacteria</taxon>
        <taxon>Pseudomonadati</taxon>
        <taxon>Pseudomonadota</taxon>
        <taxon>Gammaproteobacteria</taxon>
        <taxon>Candidatus Competibacteraceae</taxon>
        <taxon>Candidatus Competibacter</taxon>
    </lineage>
</organism>
<feature type="transmembrane region" description="Helical" evidence="6">
    <location>
        <begin position="109"/>
        <end position="128"/>
    </location>
</feature>
<accession>W6M9G6</accession>
<evidence type="ECO:0000256" key="6">
    <source>
        <dbReference type="SAM" id="Phobius"/>
    </source>
</evidence>
<evidence type="ECO:0000256" key="5">
    <source>
        <dbReference type="ARBA" id="ARBA00023136"/>
    </source>
</evidence>